<dbReference type="Pfam" id="PF22725">
    <property type="entry name" value="GFO_IDH_MocA_C3"/>
    <property type="match status" value="1"/>
</dbReference>
<dbReference type="GO" id="GO:0016491">
    <property type="term" value="F:oxidoreductase activity"/>
    <property type="evidence" value="ECO:0007669"/>
    <property type="project" value="UniProtKB-KW"/>
</dbReference>
<organism evidence="4 5">
    <name type="scientific">Sphingobacterium corticibacterium</name>
    <dbReference type="NCBI Taxonomy" id="2484746"/>
    <lineage>
        <taxon>Bacteria</taxon>
        <taxon>Pseudomonadati</taxon>
        <taxon>Bacteroidota</taxon>
        <taxon>Sphingobacteriia</taxon>
        <taxon>Sphingobacteriales</taxon>
        <taxon>Sphingobacteriaceae</taxon>
        <taxon>Sphingobacterium</taxon>
    </lineage>
</organism>
<evidence type="ECO:0000256" key="1">
    <source>
        <dbReference type="ARBA" id="ARBA00023002"/>
    </source>
</evidence>
<feature type="domain" description="Gfo/Idh/MocA-like oxidoreductase N-terminal" evidence="2">
    <location>
        <begin position="4"/>
        <end position="124"/>
    </location>
</feature>
<dbReference type="OrthoDB" id="9795543at2"/>
<dbReference type="AlphaFoldDB" id="A0A4V2DCL2"/>
<dbReference type="InterPro" id="IPR050463">
    <property type="entry name" value="Gfo/Idh/MocA_oxidrdct_glycsds"/>
</dbReference>
<dbReference type="Gene3D" id="3.30.360.10">
    <property type="entry name" value="Dihydrodipicolinate Reductase, domain 2"/>
    <property type="match status" value="1"/>
</dbReference>
<gene>
    <name evidence="4" type="ORF">EWE74_03370</name>
</gene>
<dbReference type="InterPro" id="IPR000683">
    <property type="entry name" value="Gfo/Idh/MocA-like_OxRdtase_N"/>
</dbReference>
<dbReference type="GO" id="GO:0000166">
    <property type="term" value="F:nucleotide binding"/>
    <property type="evidence" value="ECO:0007669"/>
    <property type="project" value="InterPro"/>
</dbReference>
<comment type="caution">
    <text evidence="4">The sequence shown here is derived from an EMBL/GenBank/DDBJ whole genome shotgun (WGS) entry which is preliminary data.</text>
</comment>
<dbReference type="Proteomes" id="UP000292855">
    <property type="component" value="Unassembled WGS sequence"/>
</dbReference>
<accession>A0A4V2DCL2</accession>
<keyword evidence="1" id="KW-0560">Oxidoreductase</keyword>
<dbReference type="InterPro" id="IPR036291">
    <property type="entry name" value="NAD(P)-bd_dom_sf"/>
</dbReference>
<dbReference type="SUPFAM" id="SSF55347">
    <property type="entry name" value="Glyceraldehyde-3-phosphate dehydrogenase-like, C-terminal domain"/>
    <property type="match status" value="1"/>
</dbReference>
<dbReference type="EMBL" id="SGIT01000001">
    <property type="protein sequence ID" value="RZF61878.1"/>
    <property type="molecule type" value="Genomic_DNA"/>
</dbReference>
<dbReference type="PANTHER" id="PTHR43818:SF11">
    <property type="entry name" value="BCDNA.GH03377"/>
    <property type="match status" value="1"/>
</dbReference>
<reference evidence="4 5" key="1">
    <citation type="submission" date="2019-02" db="EMBL/GenBank/DDBJ databases">
        <authorList>
            <person name="Li Y."/>
        </authorList>
    </citation>
    <scope>NUCLEOTIDE SEQUENCE [LARGE SCALE GENOMIC DNA]</scope>
    <source>
        <strain evidence="4 5">30C10-4-7</strain>
    </source>
</reference>
<protein>
    <submittedName>
        <fullName evidence="4">Gfo/Idh/MocA family oxidoreductase</fullName>
    </submittedName>
</protein>
<evidence type="ECO:0000313" key="5">
    <source>
        <dbReference type="Proteomes" id="UP000292855"/>
    </source>
</evidence>
<dbReference type="InterPro" id="IPR055170">
    <property type="entry name" value="GFO_IDH_MocA-like_dom"/>
</dbReference>
<dbReference type="SUPFAM" id="SSF51735">
    <property type="entry name" value="NAD(P)-binding Rossmann-fold domains"/>
    <property type="match status" value="1"/>
</dbReference>
<sequence length="326" mass="36076">METIKWGMIGVGEVTEMKSGPAFYKTPHSCLLAVTSRTKEKAEDYALRHGVPKVYEGVPALLADPDIDIVYIATPPSTHKEYALQAIQAGKPVYVEKPMAMSLAEAREMHDAAKQKGVSLFVAFYRRALPYFSQVKQWIDEGKIGKILTVSVRLVRAPSLSDLNTDMHTWRIKKEIGGEGYFVDMAPHTLDIVDYMISPIADVNGYAINLAKNYEVPDSVCASWQHDNGVLGTGIWTFSGIQETAEDQIIITGTTGEIRFSTFDFSPITWITPSGTQFFDFEKPAHIQQALIESIVKELRGEGHCLSTGESALRTTAVIEKILSTI</sequence>
<evidence type="ECO:0000259" key="2">
    <source>
        <dbReference type="Pfam" id="PF01408"/>
    </source>
</evidence>
<dbReference type="PANTHER" id="PTHR43818">
    <property type="entry name" value="BCDNA.GH03377"/>
    <property type="match status" value="1"/>
</dbReference>
<keyword evidence="5" id="KW-1185">Reference proteome</keyword>
<evidence type="ECO:0000259" key="3">
    <source>
        <dbReference type="Pfam" id="PF22725"/>
    </source>
</evidence>
<dbReference type="Pfam" id="PF01408">
    <property type="entry name" value="GFO_IDH_MocA"/>
    <property type="match status" value="1"/>
</dbReference>
<feature type="domain" description="GFO/IDH/MocA-like oxidoreductase" evidence="3">
    <location>
        <begin position="132"/>
        <end position="259"/>
    </location>
</feature>
<proteinExistence type="predicted"/>
<dbReference type="Gene3D" id="3.40.50.720">
    <property type="entry name" value="NAD(P)-binding Rossmann-like Domain"/>
    <property type="match status" value="1"/>
</dbReference>
<name>A0A4V2DCL2_9SPHI</name>
<dbReference type="RefSeq" id="WP_130140107.1">
    <property type="nucleotide sequence ID" value="NZ_SGIT01000001.1"/>
</dbReference>
<evidence type="ECO:0000313" key="4">
    <source>
        <dbReference type="EMBL" id="RZF61878.1"/>
    </source>
</evidence>